<dbReference type="InterPro" id="IPR032698">
    <property type="entry name" value="SirB1_N"/>
</dbReference>
<accession>A0A7J8N273</accession>
<proteinExistence type="predicted"/>
<evidence type="ECO:0000313" key="3">
    <source>
        <dbReference type="Proteomes" id="UP000593572"/>
    </source>
</evidence>
<evidence type="ECO:0000259" key="1">
    <source>
        <dbReference type="Pfam" id="PF13369"/>
    </source>
</evidence>
<dbReference type="Proteomes" id="UP000593572">
    <property type="component" value="Unassembled WGS sequence"/>
</dbReference>
<reference evidence="2 3" key="1">
    <citation type="journal article" date="2019" name="Genome Biol. Evol.">
        <title>Insights into the evolution of the New World diploid cottons (Gossypium, subgenus Houzingenia) based on genome sequencing.</title>
        <authorList>
            <person name="Grover C.E."/>
            <person name="Arick M.A. 2nd"/>
            <person name="Thrash A."/>
            <person name="Conover J.L."/>
            <person name="Sanders W.S."/>
            <person name="Peterson D.G."/>
            <person name="Frelichowski J.E."/>
            <person name="Scheffler J.A."/>
            <person name="Scheffler B.E."/>
            <person name="Wendel J.F."/>
        </authorList>
    </citation>
    <scope>NUCLEOTIDE SEQUENCE [LARGE SCALE GENOMIC DNA]</scope>
    <source>
        <strain evidence="2">157</strain>
        <tissue evidence="2">Leaf</tissue>
    </source>
</reference>
<dbReference type="EMBL" id="JABEZX010000011">
    <property type="protein sequence ID" value="MBA0571071.1"/>
    <property type="molecule type" value="Genomic_DNA"/>
</dbReference>
<gene>
    <name evidence="2" type="ORF">Golob_004665</name>
</gene>
<name>A0A7J8N273_9ROSI</name>
<keyword evidence="3" id="KW-1185">Reference proteome</keyword>
<dbReference type="Pfam" id="PF13369">
    <property type="entry name" value="Transglut_core2"/>
    <property type="match status" value="1"/>
</dbReference>
<dbReference type="AlphaFoldDB" id="A0A7J8N273"/>
<dbReference type="PANTHER" id="PTHR31350">
    <property type="entry name" value="SI:DKEY-261L7.2"/>
    <property type="match status" value="1"/>
</dbReference>
<sequence length="361" mass="41495">FFEQEARKSFVSQIKKLSDIERETSICINRCVDLGRTSLFIAAEDDSLVSHSSVPLPVDAFLERLDDLSMGYCSHYNSACRSSRENFLESLEKYLYVKKGFRRSTANNQAEPQALDLHSVLTHRSGSAVMLSLIHSEILKMLRLWGLLDFDVEIFFPHDPHGLPRAYDKQKSKESDQPHIMTVQMLLEEVTSILILRNLKDAFWPFQHGAADSLFLRAANAANRIDKFNGFEDSGYRLASTKAAQRKLDRGVWTSVHFGDMRRALSACERLILLRTDPKEMRDYSILLYHCGLYEQALKFLKLYQDMKSSSAQNPSTDPVSNLEEDAVKKLIVRLNLIAMEEGWTRPWYVRNYLGNNSEPW</sequence>
<organism evidence="2 3">
    <name type="scientific">Gossypium lobatum</name>
    <dbReference type="NCBI Taxonomy" id="34289"/>
    <lineage>
        <taxon>Eukaryota</taxon>
        <taxon>Viridiplantae</taxon>
        <taxon>Streptophyta</taxon>
        <taxon>Embryophyta</taxon>
        <taxon>Tracheophyta</taxon>
        <taxon>Spermatophyta</taxon>
        <taxon>Magnoliopsida</taxon>
        <taxon>eudicotyledons</taxon>
        <taxon>Gunneridae</taxon>
        <taxon>Pentapetalae</taxon>
        <taxon>rosids</taxon>
        <taxon>malvids</taxon>
        <taxon>Malvales</taxon>
        <taxon>Malvaceae</taxon>
        <taxon>Malvoideae</taxon>
        <taxon>Gossypium</taxon>
    </lineage>
</organism>
<comment type="caution">
    <text evidence="2">The sequence shown here is derived from an EMBL/GenBank/DDBJ whole genome shotgun (WGS) entry which is preliminary data.</text>
</comment>
<feature type="domain" description="Protein SirB1 N-terminal" evidence="1">
    <location>
        <begin position="61"/>
        <end position="143"/>
    </location>
</feature>
<dbReference type="PANTHER" id="PTHR31350:SF29">
    <property type="entry name" value="PROTEIN SIRB1 N-TERMINAL DOMAIN-CONTAINING PROTEIN"/>
    <property type="match status" value="1"/>
</dbReference>
<evidence type="ECO:0000313" key="2">
    <source>
        <dbReference type="EMBL" id="MBA0571071.1"/>
    </source>
</evidence>
<protein>
    <recommendedName>
        <fullName evidence="1">Protein SirB1 N-terminal domain-containing protein</fullName>
    </recommendedName>
</protein>
<feature type="non-terminal residue" evidence="2">
    <location>
        <position position="1"/>
    </location>
</feature>